<dbReference type="EMBL" id="QGUB01000006">
    <property type="protein sequence ID" value="PWW45698.1"/>
    <property type="molecule type" value="Genomic_DNA"/>
</dbReference>
<dbReference type="Pfam" id="PF13643">
    <property type="entry name" value="DUF4145"/>
    <property type="match status" value="1"/>
</dbReference>
<gene>
    <name evidence="2" type="ORF">DFR36_106188</name>
</gene>
<dbReference type="Proteomes" id="UP000246483">
    <property type="component" value="Unassembled WGS sequence"/>
</dbReference>
<comment type="caution">
    <text evidence="2">The sequence shown here is derived from an EMBL/GenBank/DDBJ whole genome shotgun (WGS) entry which is preliminary data.</text>
</comment>
<proteinExistence type="predicted"/>
<dbReference type="InterPro" id="IPR025285">
    <property type="entry name" value="DUF4145"/>
</dbReference>
<name>A0A317R9Z4_9BURK</name>
<keyword evidence="3" id="KW-1185">Reference proteome</keyword>
<feature type="domain" description="DUF4145" evidence="1">
    <location>
        <begin position="4"/>
        <end position="66"/>
    </location>
</feature>
<sequence>MNIAVQQGAAEGLKFIEYVNFIAEKGYVPPNGKHWVDHIRKKGNEATHEIAVMGEQDAKELISFIEMLLRFIYEFPSMVPVST</sequence>
<accession>A0A317R9Z4</accession>
<protein>
    <submittedName>
        <fullName evidence="2">Uncharacterized protein DUF4145</fullName>
    </submittedName>
</protein>
<evidence type="ECO:0000313" key="3">
    <source>
        <dbReference type="Proteomes" id="UP000246483"/>
    </source>
</evidence>
<evidence type="ECO:0000259" key="1">
    <source>
        <dbReference type="Pfam" id="PF13643"/>
    </source>
</evidence>
<organism evidence="2 3">
    <name type="scientific">Melaminivora alkalimesophila</name>
    <dbReference type="NCBI Taxonomy" id="1165852"/>
    <lineage>
        <taxon>Bacteria</taxon>
        <taxon>Pseudomonadati</taxon>
        <taxon>Pseudomonadota</taxon>
        <taxon>Betaproteobacteria</taxon>
        <taxon>Burkholderiales</taxon>
        <taxon>Comamonadaceae</taxon>
        <taxon>Melaminivora</taxon>
    </lineage>
</organism>
<dbReference type="AlphaFoldDB" id="A0A317R9Z4"/>
<reference evidence="2 3" key="1">
    <citation type="submission" date="2018-05" db="EMBL/GenBank/DDBJ databases">
        <title>Genomic Encyclopedia of Type Strains, Phase IV (KMG-IV): sequencing the most valuable type-strain genomes for metagenomic binning, comparative biology and taxonomic classification.</title>
        <authorList>
            <person name="Goeker M."/>
        </authorList>
    </citation>
    <scope>NUCLEOTIDE SEQUENCE [LARGE SCALE GENOMIC DNA]</scope>
    <source>
        <strain evidence="2 3">DSM 26006</strain>
    </source>
</reference>
<evidence type="ECO:0000313" key="2">
    <source>
        <dbReference type="EMBL" id="PWW45698.1"/>
    </source>
</evidence>